<dbReference type="GeneID" id="83176126"/>
<feature type="signal peptide" evidence="1">
    <location>
        <begin position="1"/>
        <end position="18"/>
    </location>
</feature>
<name>A0A9W9N8X4_9EURO</name>
<proteinExistence type="predicted"/>
<feature type="chain" id="PRO_5040847205" evidence="1">
    <location>
        <begin position="19"/>
        <end position="101"/>
    </location>
</feature>
<dbReference type="AlphaFoldDB" id="A0A9W9N8X4"/>
<dbReference type="EMBL" id="JAPQKR010000005">
    <property type="protein sequence ID" value="KAJ5215356.1"/>
    <property type="molecule type" value="Genomic_DNA"/>
</dbReference>
<reference evidence="2" key="2">
    <citation type="journal article" date="2023" name="IMA Fungus">
        <title>Comparative genomic study of the Penicillium genus elucidates a diverse pangenome and 15 lateral gene transfer events.</title>
        <authorList>
            <person name="Petersen C."/>
            <person name="Sorensen T."/>
            <person name="Nielsen M.R."/>
            <person name="Sondergaard T.E."/>
            <person name="Sorensen J.L."/>
            <person name="Fitzpatrick D.A."/>
            <person name="Frisvad J.C."/>
            <person name="Nielsen K.L."/>
        </authorList>
    </citation>
    <scope>NUCLEOTIDE SEQUENCE</scope>
    <source>
        <strain evidence="2">IBT 15544</strain>
    </source>
</reference>
<accession>A0A9W9N8X4</accession>
<comment type="caution">
    <text evidence="2">The sequence shown here is derived from an EMBL/GenBank/DDBJ whole genome shotgun (WGS) entry which is preliminary data.</text>
</comment>
<keyword evidence="1" id="KW-0732">Signal</keyword>
<evidence type="ECO:0000313" key="3">
    <source>
        <dbReference type="Proteomes" id="UP001150904"/>
    </source>
</evidence>
<reference evidence="2" key="1">
    <citation type="submission" date="2022-12" db="EMBL/GenBank/DDBJ databases">
        <authorList>
            <person name="Petersen C."/>
        </authorList>
    </citation>
    <scope>NUCLEOTIDE SEQUENCE</scope>
    <source>
        <strain evidence="2">IBT 15544</strain>
    </source>
</reference>
<organism evidence="2 3">
    <name type="scientific">Penicillium cinerascens</name>
    <dbReference type="NCBI Taxonomy" id="70096"/>
    <lineage>
        <taxon>Eukaryota</taxon>
        <taxon>Fungi</taxon>
        <taxon>Dikarya</taxon>
        <taxon>Ascomycota</taxon>
        <taxon>Pezizomycotina</taxon>
        <taxon>Eurotiomycetes</taxon>
        <taxon>Eurotiomycetidae</taxon>
        <taxon>Eurotiales</taxon>
        <taxon>Aspergillaceae</taxon>
        <taxon>Penicillium</taxon>
    </lineage>
</organism>
<protein>
    <submittedName>
        <fullName evidence="2">Uncharacterized protein</fullName>
    </submittedName>
</protein>
<sequence length="101" mass="11284">MSFAGLATSLMSLFCIIAFSGKEELYIYSLLAVAFSSQFEDLPVPPSEQKVLNLQLGECFDEEMINGAIERNYSNFLHPVVGINSKAQKRAAKERKAEYDL</sequence>
<dbReference type="OrthoDB" id="3182339at2759"/>
<dbReference type="RefSeq" id="XP_058311169.1">
    <property type="nucleotide sequence ID" value="XM_058448825.1"/>
</dbReference>
<evidence type="ECO:0000313" key="2">
    <source>
        <dbReference type="EMBL" id="KAJ5215356.1"/>
    </source>
</evidence>
<gene>
    <name evidence="2" type="ORF">N7498_001763</name>
</gene>
<keyword evidence="3" id="KW-1185">Reference proteome</keyword>
<evidence type="ECO:0000256" key="1">
    <source>
        <dbReference type="SAM" id="SignalP"/>
    </source>
</evidence>
<dbReference type="Proteomes" id="UP001150904">
    <property type="component" value="Unassembled WGS sequence"/>
</dbReference>